<dbReference type="PANTHER" id="PTHR35902">
    <property type="entry name" value="S-LAYER DOMAIN-LIKE PROTEIN-RELATED"/>
    <property type="match status" value="1"/>
</dbReference>
<evidence type="ECO:0000313" key="1">
    <source>
        <dbReference type="EMBL" id="TYC88251.1"/>
    </source>
</evidence>
<dbReference type="AlphaFoldDB" id="A0A5D0WX87"/>
<organism evidence="1 2">
    <name type="scientific">Acetobacterium wieringae</name>
    <dbReference type="NCBI Taxonomy" id="52694"/>
    <lineage>
        <taxon>Bacteria</taxon>
        <taxon>Bacillati</taxon>
        <taxon>Bacillota</taxon>
        <taxon>Clostridia</taxon>
        <taxon>Eubacteriales</taxon>
        <taxon>Eubacteriaceae</taxon>
        <taxon>Acetobacterium</taxon>
    </lineage>
</organism>
<sequence>MNTQRNGEIMKERTKIEMKTKPLLSALLVIILLSLCFMPTALAAPEQPLLQISSVTFNPATVSPGKEFKMVVTLTNHGDYDAHNVTLDVLSQSGANDLGVFSMVGSGSHFYREEIPSGESATIEIPMVTSPNAEAKNYNLNLQINCETSGGSVYNFTETVGIVINESESMSIIAPDRFVLAKNDKGVTPINFEIANFGSNPVRGVQVSVSADGVDFSKDYQYYGTFEKDDNDDFSADVTTSQSGEFPGKISVKYMDSFNNERVIEKNITIVSEEATTQTAESGDENFFQKFLRVVFGIGA</sequence>
<dbReference type="PANTHER" id="PTHR35902:SF3">
    <property type="entry name" value="NPCBM-ASSOCIATED, NEW3 DOMAIN OF ALPHA-GALACTOSIDASE"/>
    <property type="match status" value="1"/>
</dbReference>
<dbReference type="Proteomes" id="UP000322619">
    <property type="component" value="Unassembled WGS sequence"/>
</dbReference>
<gene>
    <name evidence="1" type="ORF">FXB42_01145</name>
</gene>
<dbReference type="Gene3D" id="2.60.40.10">
    <property type="entry name" value="Immunoglobulins"/>
    <property type="match status" value="1"/>
</dbReference>
<reference evidence="1 2" key="1">
    <citation type="submission" date="2019-08" db="EMBL/GenBank/DDBJ databases">
        <title>Isolation and enrichment of carboxydotrophic bacteria from anaerobic sludge for the production of bio-based chemicals from syngas.</title>
        <authorList>
            <person name="Antares A.L."/>
            <person name="Moreira J."/>
            <person name="Diender M."/>
            <person name="Parshina S.N."/>
            <person name="Stams A.J.M."/>
            <person name="Alves M."/>
            <person name="Alves J.I."/>
            <person name="Sousa D.Z."/>
        </authorList>
    </citation>
    <scope>NUCLEOTIDE SEQUENCE [LARGE SCALE GENOMIC DNA]</scope>
    <source>
        <strain evidence="1 2">JM</strain>
    </source>
</reference>
<protein>
    <submittedName>
        <fullName evidence="1">Uncharacterized protein</fullName>
    </submittedName>
</protein>
<comment type="caution">
    <text evidence="1">The sequence shown here is derived from an EMBL/GenBank/DDBJ whole genome shotgun (WGS) entry which is preliminary data.</text>
</comment>
<name>A0A5D0WX87_9FIRM</name>
<dbReference type="EMBL" id="VSLA01000002">
    <property type="protein sequence ID" value="TYC88251.1"/>
    <property type="molecule type" value="Genomic_DNA"/>
</dbReference>
<accession>A0A5D0WX87</accession>
<proteinExistence type="predicted"/>
<evidence type="ECO:0000313" key="2">
    <source>
        <dbReference type="Proteomes" id="UP000322619"/>
    </source>
</evidence>
<dbReference type="InterPro" id="IPR013783">
    <property type="entry name" value="Ig-like_fold"/>
</dbReference>